<proteinExistence type="predicted"/>
<dbReference type="HOGENOM" id="CLU_2880835_0_0_3"/>
<dbReference type="PaxDb" id="449447-MAE_27920"/>
<sequence>MEGSGGKFRLFSTLCDNFCLWNREMFTEKDFWDYFSEETIIIDLISTQKPEEPNLGTFSLKIR</sequence>
<gene>
    <name evidence="1" type="ordered locus">MAE_27920</name>
</gene>
<name>B0JJH2_MICAN</name>
<evidence type="ECO:0000313" key="1">
    <source>
        <dbReference type="EMBL" id="BAG02614.1"/>
    </source>
</evidence>
<keyword evidence="2" id="KW-1185">Reference proteome</keyword>
<dbReference type="EnsemblBacteria" id="BAG02614">
    <property type="protein sequence ID" value="BAG02614"/>
    <property type="gene ID" value="MAE_27920"/>
</dbReference>
<dbReference type="AlphaFoldDB" id="B0JJH2"/>
<protein>
    <submittedName>
        <fullName evidence="1">Uncharacterized protein</fullName>
    </submittedName>
</protein>
<organism evidence="1 2">
    <name type="scientific">Microcystis aeruginosa (strain NIES-843 / IAM M-2473)</name>
    <dbReference type="NCBI Taxonomy" id="449447"/>
    <lineage>
        <taxon>Bacteria</taxon>
        <taxon>Bacillati</taxon>
        <taxon>Cyanobacteriota</taxon>
        <taxon>Cyanophyceae</taxon>
        <taxon>Oscillatoriophycideae</taxon>
        <taxon>Chroococcales</taxon>
        <taxon>Microcystaceae</taxon>
        <taxon>Microcystis</taxon>
    </lineage>
</organism>
<dbReference type="EMBL" id="AP009552">
    <property type="protein sequence ID" value="BAG02614.1"/>
    <property type="molecule type" value="Genomic_DNA"/>
</dbReference>
<accession>B0JJH2</accession>
<dbReference type="KEGG" id="mar:MAE_27920"/>
<dbReference type="Proteomes" id="UP000001510">
    <property type="component" value="Chromosome"/>
</dbReference>
<evidence type="ECO:0000313" key="2">
    <source>
        <dbReference type="Proteomes" id="UP000001510"/>
    </source>
</evidence>
<reference evidence="1 2" key="1">
    <citation type="journal article" date="2007" name="DNA Res.">
        <title>Complete genomic structure of the bloom-forming toxic cyanobacterium Microcystis aeruginosa NIES-843.</title>
        <authorList>
            <person name="Kaneko T."/>
            <person name="Nakajima N."/>
            <person name="Okamoto S."/>
            <person name="Suzuki I."/>
            <person name="Tanabe Y."/>
            <person name="Tamaoki M."/>
            <person name="Nakamura Y."/>
            <person name="Kasai F."/>
            <person name="Watanabe A."/>
            <person name="Kawashima K."/>
            <person name="Kishida Y."/>
            <person name="Ono A."/>
            <person name="Shimizu Y."/>
            <person name="Takahashi C."/>
            <person name="Minami C."/>
            <person name="Fujishiro T."/>
            <person name="Kohara M."/>
            <person name="Katoh M."/>
            <person name="Nakazaki N."/>
            <person name="Nakayama S."/>
            <person name="Yamada M."/>
            <person name="Tabata S."/>
            <person name="Watanabe M.M."/>
        </authorList>
    </citation>
    <scope>NUCLEOTIDE SEQUENCE [LARGE SCALE GENOMIC DNA]</scope>
    <source>
        <strain evidence="2">NIES-843 / IAM M-247</strain>
    </source>
</reference>